<evidence type="ECO:0000256" key="13">
    <source>
        <dbReference type="RuleBase" id="RU003785"/>
    </source>
</evidence>
<keyword evidence="8 10" id="KW-0460">Magnesium</keyword>
<evidence type="ECO:0000256" key="6">
    <source>
        <dbReference type="ARBA" id="ARBA00022741"/>
    </source>
</evidence>
<dbReference type="EMBL" id="CP004044">
    <property type="protein sequence ID" value="AGC67877.1"/>
    <property type="molecule type" value="Genomic_DNA"/>
</dbReference>
<sequence>MRAWKTGNNQHQQKRTGEKIQKDNLTGWNMDKTVIVIAGPTASGKTDLAINLALETDGEVVSADSMQIYRYMDIGTAKPTKEEMRGIPHHMIDIVDPGENYSVALYKRDAENCIRDILSRGKLPIVAGGTGLYINSLIYNIKFGETVIDEEFRERMRKIAETEGPKVLHEMLEKVDPESAAKIHYNNVKRVIRALEVYEYTKKPISQHQKESRTEPPEFRYLVFILSMDRERLYDRINRRVDKMIQKGLVDEVRRLLKMGYKPGSTALQGLGYKEIIRFLNNELPFEEAIRILKRDTRHFAKRQLTWFRAIKEAVWLEGGEENLEKNTKKIQEYLETSI</sequence>
<gene>
    <name evidence="10 14" type="primary">miaA</name>
    <name evidence="14" type="ordered locus">Cst_c08780</name>
</gene>
<accession>L7VMA4</accession>
<protein>
    <recommendedName>
        <fullName evidence="10">tRNA dimethylallyltransferase</fullName>
        <ecNumber evidence="10">2.5.1.75</ecNumber>
    </recommendedName>
    <alternativeName>
        <fullName evidence="10">Dimethylallyl diphosphate:tRNA dimethylallyltransferase</fullName>
        <shortName evidence="10">DMAPP:tRNA dimethylallyltransferase</shortName>
        <shortName evidence="10">DMATase</shortName>
    </alternativeName>
    <alternativeName>
        <fullName evidence="10">Isopentenyl-diphosphate:tRNA isopentenyltransferase</fullName>
        <shortName evidence="10">IPP transferase</shortName>
        <shortName evidence="10">IPPT</shortName>
        <shortName evidence="10">IPTase</shortName>
    </alternativeName>
</protein>
<comment type="catalytic activity">
    <reaction evidence="9 10 11">
        <text>adenosine(37) in tRNA + dimethylallyl diphosphate = N(6)-dimethylallyladenosine(37) in tRNA + diphosphate</text>
        <dbReference type="Rhea" id="RHEA:26482"/>
        <dbReference type="Rhea" id="RHEA-COMP:10162"/>
        <dbReference type="Rhea" id="RHEA-COMP:10375"/>
        <dbReference type="ChEBI" id="CHEBI:33019"/>
        <dbReference type="ChEBI" id="CHEBI:57623"/>
        <dbReference type="ChEBI" id="CHEBI:74411"/>
        <dbReference type="ChEBI" id="CHEBI:74415"/>
        <dbReference type="EC" id="2.5.1.75"/>
    </reaction>
</comment>
<dbReference type="eggNOG" id="COG0324">
    <property type="taxonomic scope" value="Bacteria"/>
</dbReference>
<dbReference type="GO" id="GO:0005524">
    <property type="term" value="F:ATP binding"/>
    <property type="evidence" value="ECO:0007669"/>
    <property type="project" value="UniProtKB-UniRule"/>
</dbReference>
<evidence type="ECO:0000256" key="7">
    <source>
        <dbReference type="ARBA" id="ARBA00022840"/>
    </source>
</evidence>
<keyword evidence="5 10" id="KW-0819">tRNA processing</keyword>
<dbReference type="SUPFAM" id="SSF52540">
    <property type="entry name" value="P-loop containing nucleoside triphosphate hydrolases"/>
    <property type="match status" value="2"/>
</dbReference>
<dbReference type="GO" id="GO:0006400">
    <property type="term" value="P:tRNA modification"/>
    <property type="evidence" value="ECO:0007669"/>
    <property type="project" value="TreeGrafter"/>
</dbReference>
<evidence type="ECO:0000256" key="9">
    <source>
        <dbReference type="ARBA" id="ARBA00049563"/>
    </source>
</evidence>
<dbReference type="InterPro" id="IPR027417">
    <property type="entry name" value="P-loop_NTPase"/>
</dbReference>
<evidence type="ECO:0000256" key="4">
    <source>
        <dbReference type="ARBA" id="ARBA00022679"/>
    </source>
</evidence>
<name>L7VMA4_THES1</name>
<evidence type="ECO:0000256" key="12">
    <source>
        <dbReference type="RuleBase" id="RU003784"/>
    </source>
</evidence>
<dbReference type="KEGG" id="css:Cst_c08780"/>
<keyword evidence="6 10" id="KW-0547">Nucleotide-binding</keyword>
<dbReference type="EC" id="2.5.1.75" evidence="10"/>
<evidence type="ECO:0000313" key="14">
    <source>
        <dbReference type="EMBL" id="AGC67877.1"/>
    </source>
</evidence>
<keyword evidence="15" id="KW-1185">Reference proteome</keyword>
<dbReference type="InterPro" id="IPR039657">
    <property type="entry name" value="Dimethylallyltransferase"/>
</dbReference>
<dbReference type="PATRIC" id="fig|1121335.3.peg.852"/>
<feature type="site" description="Interaction with substrate tRNA" evidence="10">
    <location>
        <position position="153"/>
    </location>
</feature>
<dbReference type="AlphaFoldDB" id="L7VMA4"/>
<evidence type="ECO:0000256" key="11">
    <source>
        <dbReference type="RuleBase" id="RU003783"/>
    </source>
</evidence>
<dbReference type="InterPro" id="IPR018022">
    <property type="entry name" value="IPT"/>
</dbReference>
<comment type="caution">
    <text evidence="10">Lacks conserved residue(s) required for the propagation of feature annotation.</text>
</comment>
<dbReference type="PANTHER" id="PTHR11088">
    <property type="entry name" value="TRNA DIMETHYLALLYLTRANSFERASE"/>
    <property type="match status" value="1"/>
</dbReference>
<feature type="site" description="Interaction with substrate tRNA" evidence="10">
    <location>
        <position position="130"/>
    </location>
</feature>
<feature type="region of interest" description="Interaction with substrate tRNA" evidence="10">
    <location>
        <begin position="64"/>
        <end position="67"/>
    </location>
</feature>
<dbReference type="PANTHER" id="PTHR11088:SF60">
    <property type="entry name" value="TRNA DIMETHYLALLYLTRANSFERASE"/>
    <property type="match status" value="1"/>
</dbReference>
<dbReference type="Gene3D" id="1.10.20.140">
    <property type="match status" value="1"/>
</dbReference>
<dbReference type="Proteomes" id="UP000011220">
    <property type="component" value="Chromosome"/>
</dbReference>
<organism evidence="14 15">
    <name type="scientific">Thermoclostridium stercorarium (strain ATCC 35414 / DSM 8532 / NCIMB 11754)</name>
    <name type="common">Clostridium stercorarium</name>
    <dbReference type="NCBI Taxonomy" id="1121335"/>
    <lineage>
        <taxon>Bacteria</taxon>
        <taxon>Bacillati</taxon>
        <taxon>Bacillota</taxon>
        <taxon>Clostridia</taxon>
        <taxon>Eubacteriales</taxon>
        <taxon>Oscillospiraceae</taxon>
        <taxon>Thermoclostridium</taxon>
    </lineage>
</organism>
<comment type="function">
    <text evidence="2 10 12">Catalyzes the transfer of a dimethylallyl group onto the adenine at position 37 in tRNAs that read codons beginning with uridine, leading to the formation of N6-(dimethylallyl)adenosine (i(6)A).</text>
</comment>
<keyword evidence="4 10" id="KW-0808">Transferase</keyword>
<reference evidence="14 15" key="1">
    <citation type="journal article" date="2013" name="Genome Announc.">
        <title>Complete genome sequence of Clostridium stercorarium subsp. stercorarium strain DSM 8532, a thermophilic degrader of plant cell wall fibers.</title>
        <authorList>
            <person name="Poehlein A."/>
            <person name="Zverlov V.V."/>
            <person name="Daniel R."/>
            <person name="Schwarz W.H."/>
            <person name="Liebl W."/>
        </authorList>
    </citation>
    <scope>NUCLEOTIDE SEQUENCE [LARGE SCALE GENOMIC DNA]</scope>
    <source>
        <strain evidence="15">ATCC 35414 / DSM 8532 / NCIMB 11754</strain>
    </source>
</reference>
<dbReference type="GO" id="GO:0052381">
    <property type="term" value="F:tRNA dimethylallyltransferase activity"/>
    <property type="evidence" value="ECO:0007669"/>
    <property type="project" value="UniProtKB-UniRule"/>
</dbReference>
<feature type="binding site" evidence="10">
    <location>
        <begin position="41"/>
        <end position="46"/>
    </location>
    <ligand>
        <name>substrate</name>
    </ligand>
</feature>
<comment type="cofactor">
    <cofactor evidence="1 10">
        <name>Mg(2+)</name>
        <dbReference type="ChEBI" id="CHEBI:18420"/>
    </cofactor>
</comment>
<feature type="binding site" evidence="10">
    <location>
        <begin position="39"/>
        <end position="46"/>
    </location>
    <ligand>
        <name>ATP</name>
        <dbReference type="ChEBI" id="CHEBI:30616"/>
    </ligand>
</feature>
<dbReference type="Pfam" id="PF01715">
    <property type="entry name" value="IPPT"/>
    <property type="match status" value="1"/>
</dbReference>
<dbReference type="HAMAP" id="MF_00185">
    <property type="entry name" value="IPP_trans"/>
    <property type="match status" value="1"/>
</dbReference>
<comment type="subunit">
    <text evidence="10">Monomer.</text>
</comment>
<dbReference type="STRING" id="1121335.Cst_c08780"/>
<dbReference type="Gene3D" id="3.40.50.300">
    <property type="entry name" value="P-loop containing nucleotide triphosphate hydrolases"/>
    <property type="match status" value="1"/>
</dbReference>
<comment type="similarity">
    <text evidence="3 10 13">Belongs to the IPP transferase family.</text>
</comment>
<proteinExistence type="inferred from homology"/>
<evidence type="ECO:0000256" key="3">
    <source>
        <dbReference type="ARBA" id="ARBA00005842"/>
    </source>
</evidence>
<evidence type="ECO:0000256" key="2">
    <source>
        <dbReference type="ARBA" id="ARBA00003213"/>
    </source>
</evidence>
<evidence type="ECO:0000256" key="1">
    <source>
        <dbReference type="ARBA" id="ARBA00001946"/>
    </source>
</evidence>
<evidence type="ECO:0000256" key="5">
    <source>
        <dbReference type="ARBA" id="ARBA00022694"/>
    </source>
</evidence>
<evidence type="ECO:0000313" key="15">
    <source>
        <dbReference type="Proteomes" id="UP000011220"/>
    </source>
</evidence>
<evidence type="ECO:0000256" key="8">
    <source>
        <dbReference type="ARBA" id="ARBA00022842"/>
    </source>
</evidence>
<dbReference type="NCBIfam" id="TIGR00174">
    <property type="entry name" value="miaA"/>
    <property type="match status" value="1"/>
</dbReference>
<dbReference type="FunFam" id="1.10.20.140:FF:000001">
    <property type="entry name" value="tRNA dimethylallyltransferase"/>
    <property type="match status" value="1"/>
</dbReference>
<keyword evidence="7 10" id="KW-0067">ATP-binding</keyword>
<evidence type="ECO:0000256" key="10">
    <source>
        <dbReference type="HAMAP-Rule" id="MF_00185"/>
    </source>
</evidence>